<gene>
    <name evidence="5" type="ORF">EPL05_19495</name>
</gene>
<evidence type="ECO:0000256" key="3">
    <source>
        <dbReference type="ARBA" id="ARBA00023180"/>
    </source>
</evidence>
<evidence type="ECO:0000256" key="1">
    <source>
        <dbReference type="ARBA" id="ARBA00022676"/>
    </source>
</evidence>
<evidence type="ECO:0000259" key="4">
    <source>
        <dbReference type="Pfam" id="PF04577"/>
    </source>
</evidence>
<dbReference type="Proteomes" id="UP000286701">
    <property type="component" value="Unassembled WGS sequence"/>
</dbReference>
<feature type="domain" description="Glycosyltransferase 61 catalytic" evidence="4">
    <location>
        <begin position="106"/>
        <end position="280"/>
    </location>
</feature>
<dbReference type="Pfam" id="PF04577">
    <property type="entry name" value="Glyco_transf_61"/>
    <property type="match status" value="1"/>
</dbReference>
<evidence type="ECO:0000313" key="6">
    <source>
        <dbReference type="Proteomes" id="UP000286701"/>
    </source>
</evidence>
<keyword evidence="1" id="KW-0328">Glycosyltransferase</keyword>
<dbReference type="GO" id="GO:0016757">
    <property type="term" value="F:glycosyltransferase activity"/>
    <property type="evidence" value="ECO:0007669"/>
    <property type="project" value="UniProtKB-KW"/>
</dbReference>
<dbReference type="PANTHER" id="PTHR20961">
    <property type="entry name" value="GLYCOSYLTRANSFERASE"/>
    <property type="match status" value="1"/>
</dbReference>
<name>A0A444MJG3_9SPHI</name>
<evidence type="ECO:0000313" key="5">
    <source>
        <dbReference type="EMBL" id="RWY48329.1"/>
    </source>
</evidence>
<reference evidence="5 6" key="1">
    <citation type="submission" date="2019-01" db="EMBL/GenBank/DDBJ databases">
        <title>Mucilaginibacter antarcticum sp. nov., isolated from antarctic soil.</title>
        <authorList>
            <person name="Yan Y.-Q."/>
            <person name="Du Z.-J."/>
        </authorList>
    </citation>
    <scope>NUCLEOTIDE SEQUENCE [LARGE SCALE GENOMIC DNA]</scope>
    <source>
        <strain evidence="5 6">F01003</strain>
    </source>
</reference>
<protein>
    <submittedName>
        <fullName evidence="5">Glycosyltransferase family 61 protein</fullName>
    </submittedName>
</protein>
<dbReference type="OrthoDB" id="1156086at2"/>
<keyword evidence="6" id="KW-1185">Reference proteome</keyword>
<dbReference type="InterPro" id="IPR049625">
    <property type="entry name" value="Glyco_transf_61_cat"/>
</dbReference>
<keyword evidence="3" id="KW-0325">Glycoprotein</keyword>
<sequence length="352" mass="41575">MKKNITVPLPLNIEQKHISLYFDNCTYVFTPERTRIRTWVFVTNTGFCMNNRGLIKDCHHQFPHQLTNYQNEAAQYYYNVVDDPGQLIELDDQRTYLLIHHPWFNYFHWITESIFRLWSVRKKNNDLVLILPESYQHVDFIMGSLAPFELKNIYFIPSGKSLMVKTLCLPPVKRICDSFDARQLKSVRKFYTEYVLQINDSVELPGEKLYISRELASRRKITNEKAIQEVVTKYGFTVFYPERFSFLKQVAIFAKIKFLIGTHGSGLTNILFMPENSSVLELHKNKTNELDHPSPLFWYMSNGLKINYFHQLCETDGPEDYFEGNYLVDTVLLEKNLKLMLNYEESTTAYRC</sequence>
<accession>A0A444MJG3</accession>
<proteinExistence type="predicted"/>
<dbReference type="InterPro" id="IPR007657">
    <property type="entry name" value="Glycosyltransferase_61"/>
</dbReference>
<dbReference type="EMBL" id="SBIW01000011">
    <property type="protein sequence ID" value="RWY48329.1"/>
    <property type="molecule type" value="Genomic_DNA"/>
</dbReference>
<dbReference type="AlphaFoldDB" id="A0A444MJG3"/>
<evidence type="ECO:0000256" key="2">
    <source>
        <dbReference type="ARBA" id="ARBA00022679"/>
    </source>
</evidence>
<keyword evidence="2 5" id="KW-0808">Transferase</keyword>
<dbReference type="RefSeq" id="WP_128535676.1">
    <property type="nucleotide sequence ID" value="NZ_SBIW01000011.1"/>
</dbReference>
<organism evidence="5 6">
    <name type="scientific">Mucilaginibacter gilvus</name>
    <dbReference type="NCBI Taxonomy" id="2305909"/>
    <lineage>
        <taxon>Bacteria</taxon>
        <taxon>Pseudomonadati</taxon>
        <taxon>Bacteroidota</taxon>
        <taxon>Sphingobacteriia</taxon>
        <taxon>Sphingobacteriales</taxon>
        <taxon>Sphingobacteriaceae</taxon>
        <taxon>Mucilaginibacter</taxon>
    </lineage>
</organism>
<comment type="caution">
    <text evidence="5">The sequence shown here is derived from an EMBL/GenBank/DDBJ whole genome shotgun (WGS) entry which is preliminary data.</text>
</comment>